<proteinExistence type="predicted"/>
<dbReference type="AlphaFoldDB" id="A0A1E7EPF2"/>
<dbReference type="InParanoid" id="A0A1E7EPF2"/>
<dbReference type="Proteomes" id="UP000095751">
    <property type="component" value="Unassembled WGS sequence"/>
</dbReference>
<protein>
    <recommendedName>
        <fullName evidence="3">RNI-like protein</fullName>
    </recommendedName>
</protein>
<evidence type="ECO:0008006" key="3">
    <source>
        <dbReference type="Google" id="ProtNLM"/>
    </source>
</evidence>
<dbReference type="InterPro" id="IPR032675">
    <property type="entry name" value="LRR_dom_sf"/>
</dbReference>
<dbReference type="PROSITE" id="PS51450">
    <property type="entry name" value="LRR"/>
    <property type="match status" value="1"/>
</dbReference>
<gene>
    <name evidence="1" type="ORF">FRACYDRAFT_251238</name>
</gene>
<evidence type="ECO:0000313" key="2">
    <source>
        <dbReference type="Proteomes" id="UP000095751"/>
    </source>
</evidence>
<dbReference type="OrthoDB" id="53472at2759"/>
<name>A0A1E7EPF2_9STRA</name>
<keyword evidence="2" id="KW-1185">Reference proteome</keyword>
<accession>A0A1E7EPF2</accession>
<dbReference type="Gene3D" id="3.80.10.10">
    <property type="entry name" value="Ribonuclease Inhibitor"/>
    <property type="match status" value="1"/>
</dbReference>
<evidence type="ECO:0000313" key="1">
    <source>
        <dbReference type="EMBL" id="OEU07433.1"/>
    </source>
</evidence>
<dbReference type="SUPFAM" id="SSF52047">
    <property type="entry name" value="RNI-like"/>
    <property type="match status" value="1"/>
</dbReference>
<dbReference type="InterPro" id="IPR001611">
    <property type="entry name" value="Leu-rich_rpt"/>
</dbReference>
<organism evidence="1 2">
    <name type="scientific">Fragilariopsis cylindrus CCMP1102</name>
    <dbReference type="NCBI Taxonomy" id="635003"/>
    <lineage>
        <taxon>Eukaryota</taxon>
        <taxon>Sar</taxon>
        <taxon>Stramenopiles</taxon>
        <taxon>Ochrophyta</taxon>
        <taxon>Bacillariophyta</taxon>
        <taxon>Bacillariophyceae</taxon>
        <taxon>Bacillariophycidae</taxon>
        <taxon>Bacillariales</taxon>
        <taxon>Bacillariaceae</taxon>
        <taxon>Fragilariopsis</taxon>
    </lineage>
</organism>
<sequence>MVETTEMAIKSMDSQLRNVLSDTPEADRGKLISVCLKSIPNRMNFIEGVTFVSVLSKMGVVDINNIANDQIDFENDGQDSDKYCIRDTWCDCTIDTDGRITELDIMHDDEHEYDLPAIIALFERLTCLTLYNCRSLPVELSNLPHLENLYLYSIDLDLLENFPIQMKLKNLKELCVDRDSSLPVPSQFLKWMRTQLPSLEVLRYCTNGKTDVSFIIDSLRTNDVCFYNSLKHLELHGCLMEQDSFEILMLEIVPKFRDLKSLNLQNNNIKSFLPIVDSIKNDTTFVPSKSLRVLNLNRNDVLEKMEDDPIEKAALLCLLGTFNAIDNVVGGPVDFLDDSDVEYALRINHAGRRIVVKVDGGSNNDDDGKAIVPISLWPVILERAYEKSCDTHDSAWESEKEKTKKKKKSATGIYYLLREVGPALLFGG</sequence>
<dbReference type="KEGG" id="fcy:FRACYDRAFT_251238"/>
<reference evidence="1 2" key="1">
    <citation type="submission" date="2016-09" db="EMBL/GenBank/DDBJ databases">
        <title>Extensive genetic diversity and differential bi-allelic expression allows diatom success in the polar Southern Ocean.</title>
        <authorList>
            <consortium name="DOE Joint Genome Institute"/>
            <person name="Mock T."/>
            <person name="Otillar R.P."/>
            <person name="Strauss J."/>
            <person name="Dupont C."/>
            <person name="Frickenhaus S."/>
            <person name="Maumus F."/>
            <person name="Mcmullan M."/>
            <person name="Sanges R."/>
            <person name="Schmutz J."/>
            <person name="Toseland A."/>
            <person name="Valas R."/>
            <person name="Veluchamy A."/>
            <person name="Ward B.J."/>
            <person name="Allen A."/>
            <person name="Barry K."/>
            <person name="Falciatore A."/>
            <person name="Ferrante M."/>
            <person name="Fortunato A.E."/>
            <person name="Gloeckner G."/>
            <person name="Gruber A."/>
            <person name="Hipkin R."/>
            <person name="Janech M."/>
            <person name="Kroth P."/>
            <person name="Leese F."/>
            <person name="Lindquist E."/>
            <person name="Lyon B.R."/>
            <person name="Martin J."/>
            <person name="Mayer C."/>
            <person name="Parker M."/>
            <person name="Quesneville H."/>
            <person name="Raymond J."/>
            <person name="Uhlig C."/>
            <person name="Valentin K.U."/>
            <person name="Worden A.Z."/>
            <person name="Armbrust E.V."/>
            <person name="Bowler C."/>
            <person name="Green B."/>
            <person name="Moulton V."/>
            <person name="Van Oosterhout C."/>
            <person name="Grigoriev I."/>
        </authorList>
    </citation>
    <scope>NUCLEOTIDE SEQUENCE [LARGE SCALE GENOMIC DNA]</scope>
    <source>
        <strain evidence="1 2">CCMP1102</strain>
    </source>
</reference>
<dbReference type="EMBL" id="KV784386">
    <property type="protein sequence ID" value="OEU07433.1"/>
    <property type="molecule type" value="Genomic_DNA"/>
</dbReference>